<gene>
    <name evidence="2" type="ORF">GCM10008066_23460</name>
</gene>
<proteinExistence type="predicted"/>
<dbReference type="RefSeq" id="WP_188381532.1">
    <property type="nucleotide sequence ID" value="NZ_BMDI01000002.1"/>
</dbReference>
<accession>A0A8J3F711</accession>
<keyword evidence="3" id="KW-1185">Reference proteome</keyword>
<dbReference type="EMBL" id="BMDI01000002">
    <property type="protein sequence ID" value="GGI20324.1"/>
    <property type="molecule type" value="Genomic_DNA"/>
</dbReference>
<comment type="caution">
    <text evidence="2">The sequence shown here is derived from an EMBL/GenBank/DDBJ whole genome shotgun (WGS) entry which is preliminary data.</text>
</comment>
<name>A0A8J3F711_9BURK</name>
<feature type="chain" id="PRO_5035146161" evidence="1">
    <location>
        <begin position="22"/>
        <end position="255"/>
    </location>
</feature>
<reference evidence="3" key="1">
    <citation type="journal article" date="2019" name="Int. J. Syst. Evol. Microbiol.">
        <title>The Global Catalogue of Microorganisms (GCM) 10K type strain sequencing project: providing services to taxonomists for standard genome sequencing and annotation.</title>
        <authorList>
            <consortium name="The Broad Institute Genomics Platform"/>
            <consortium name="The Broad Institute Genome Sequencing Center for Infectious Disease"/>
            <person name="Wu L."/>
            <person name="Ma J."/>
        </authorList>
    </citation>
    <scope>NUCLEOTIDE SEQUENCE [LARGE SCALE GENOMIC DNA]</scope>
    <source>
        <strain evidence="3">CCM 2767</strain>
    </source>
</reference>
<sequence>MRLLAILIAVGLLTACNNDNAQPFALQSGIANKSQLTEAESTQAWETLMGACQNLAKMKSDLSDWTLVATSLSRTERDYGWSRAFEISFRIADQPDGNLLSRAAGHVCTFTVGGGDQPGYFAVKNDCARICGASGGALVPVPDMVFLDDPQSHGYRARRDADAQDFARRIKAAKPPAFGNDHQAQRQLAYLYSNESYDKEDRIRGCAWGMYIVGLSSFAGSSDRSNLDYECGSLTAHERDAASREAESIAARVSK</sequence>
<protein>
    <submittedName>
        <fullName evidence="2">Uncharacterized protein</fullName>
    </submittedName>
</protein>
<evidence type="ECO:0000313" key="3">
    <source>
        <dbReference type="Proteomes" id="UP000642180"/>
    </source>
</evidence>
<dbReference type="PROSITE" id="PS51257">
    <property type="entry name" value="PROKAR_LIPOPROTEIN"/>
    <property type="match status" value="1"/>
</dbReference>
<evidence type="ECO:0000256" key="1">
    <source>
        <dbReference type="SAM" id="SignalP"/>
    </source>
</evidence>
<dbReference type="Proteomes" id="UP000642180">
    <property type="component" value="Unassembled WGS sequence"/>
</dbReference>
<organism evidence="2 3">
    <name type="scientific">Oxalicibacterium faecigallinarum</name>
    <dbReference type="NCBI Taxonomy" id="573741"/>
    <lineage>
        <taxon>Bacteria</taxon>
        <taxon>Pseudomonadati</taxon>
        <taxon>Pseudomonadota</taxon>
        <taxon>Betaproteobacteria</taxon>
        <taxon>Burkholderiales</taxon>
        <taxon>Oxalobacteraceae</taxon>
        <taxon>Oxalicibacterium</taxon>
    </lineage>
</organism>
<keyword evidence="1" id="KW-0732">Signal</keyword>
<evidence type="ECO:0000313" key="2">
    <source>
        <dbReference type="EMBL" id="GGI20324.1"/>
    </source>
</evidence>
<dbReference type="AlphaFoldDB" id="A0A8J3F711"/>
<feature type="signal peptide" evidence="1">
    <location>
        <begin position="1"/>
        <end position="21"/>
    </location>
</feature>